<keyword evidence="1" id="KW-0479">Metal-binding</keyword>
<dbReference type="Pfam" id="PF00096">
    <property type="entry name" value="zf-C2H2"/>
    <property type="match status" value="1"/>
</dbReference>
<evidence type="ECO:0000259" key="7">
    <source>
        <dbReference type="PROSITE" id="PS50157"/>
    </source>
</evidence>
<keyword evidence="9" id="KW-1185">Reference proteome</keyword>
<feature type="domain" description="C2H2-type" evidence="7">
    <location>
        <begin position="325"/>
        <end position="352"/>
    </location>
</feature>
<evidence type="ECO:0000256" key="4">
    <source>
        <dbReference type="ARBA" id="ARBA00022833"/>
    </source>
</evidence>
<feature type="compositionally biased region" description="Polar residues" evidence="6">
    <location>
        <begin position="144"/>
        <end position="154"/>
    </location>
</feature>
<keyword evidence="4" id="KW-0862">Zinc</keyword>
<proteinExistence type="predicted"/>
<evidence type="ECO:0000256" key="3">
    <source>
        <dbReference type="ARBA" id="ARBA00022771"/>
    </source>
</evidence>
<dbReference type="SUPFAM" id="SSF57667">
    <property type="entry name" value="beta-beta-alpha zinc fingers"/>
    <property type="match status" value="1"/>
</dbReference>
<comment type="caution">
    <text evidence="8">The sequence shown here is derived from an EMBL/GenBank/DDBJ whole genome shotgun (WGS) entry which is preliminary data.</text>
</comment>
<evidence type="ECO:0000256" key="5">
    <source>
        <dbReference type="PROSITE-ProRule" id="PRU00042"/>
    </source>
</evidence>
<feature type="region of interest" description="Disordered" evidence="6">
    <location>
        <begin position="114"/>
        <end position="154"/>
    </location>
</feature>
<sequence length="414" mass="45807">MYIRDHTTPQTISSDSNSDPLAPPQDMLSTLEKLLMDISPFPPTIPNLAKPTCPPLDERIMAELSSPSSSFSSISSYELIDVWGERLPGVSDYKIQENRPKQYQYQQYQVRQQYSPSSSVRSVSPVTSPCSHASSSPSMTTKSGQQLPYWSPSTPSLQLEHDWSARSSPVMPSLSHRPCSSQPSPWGLSLFEQINLPLNTTIDLDSQSNDQSQQQRQQQPISQPTSRQNTAPCEAMKTSSNIVRRAARTPLQHRTSSDLFGLHAYKSTAHFYHHAAASPSTSSSTNASSSTSTNTNTNTCGSSKSSSSGSNLGANASTRETIKLYPCPTCSKPFPTRTQLKSHIAIHNDNFPFPCLYAGCDLHFKRKHDLRRHVDAKHALVKKYLCSGGCGEGFGRRDQMIRHLRRGTCGRRVM</sequence>
<dbReference type="GO" id="GO:0045944">
    <property type="term" value="P:positive regulation of transcription by RNA polymerase II"/>
    <property type="evidence" value="ECO:0007669"/>
    <property type="project" value="UniProtKB-ARBA"/>
</dbReference>
<evidence type="ECO:0000256" key="6">
    <source>
        <dbReference type="SAM" id="MobiDB-lite"/>
    </source>
</evidence>
<dbReference type="EMBL" id="JAAAHW010006729">
    <property type="protein sequence ID" value="KAF9955879.1"/>
    <property type="molecule type" value="Genomic_DNA"/>
</dbReference>
<dbReference type="Proteomes" id="UP000749646">
    <property type="component" value="Unassembled WGS sequence"/>
</dbReference>
<dbReference type="PANTHER" id="PTHR19818:SF139">
    <property type="entry name" value="PAIR-RULE PROTEIN ODD-PAIRED"/>
    <property type="match status" value="1"/>
</dbReference>
<name>A0A9P6IZU8_9FUNG</name>
<feature type="compositionally biased region" description="Polar residues" evidence="6">
    <location>
        <begin position="8"/>
        <end position="19"/>
    </location>
</feature>
<feature type="domain" description="C2H2-type" evidence="7">
    <location>
        <begin position="384"/>
        <end position="413"/>
    </location>
</feature>
<dbReference type="GO" id="GO:0005634">
    <property type="term" value="C:nucleus"/>
    <property type="evidence" value="ECO:0007669"/>
    <property type="project" value="UniProtKB-ARBA"/>
</dbReference>
<dbReference type="OrthoDB" id="8922241at2759"/>
<accession>A0A9P6IZU8</accession>
<gene>
    <name evidence="8" type="ORF">BGZ65_003130</name>
</gene>
<evidence type="ECO:0000313" key="9">
    <source>
        <dbReference type="Proteomes" id="UP000749646"/>
    </source>
</evidence>
<protein>
    <recommendedName>
        <fullName evidence="7">C2H2-type domain-containing protein</fullName>
    </recommendedName>
</protein>
<dbReference type="GO" id="GO:0008270">
    <property type="term" value="F:zinc ion binding"/>
    <property type="evidence" value="ECO:0007669"/>
    <property type="project" value="UniProtKB-KW"/>
</dbReference>
<organism evidence="8 9">
    <name type="scientific">Modicella reniformis</name>
    <dbReference type="NCBI Taxonomy" id="1440133"/>
    <lineage>
        <taxon>Eukaryota</taxon>
        <taxon>Fungi</taxon>
        <taxon>Fungi incertae sedis</taxon>
        <taxon>Mucoromycota</taxon>
        <taxon>Mortierellomycotina</taxon>
        <taxon>Mortierellomycetes</taxon>
        <taxon>Mortierellales</taxon>
        <taxon>Mortierellaceae</taxon>
        <taxon>Modicella</taxon>
    </lineage>
</organism>
<dbReference type="PANTHER" id="PTHR19818">
    <property type="entry name" value="ZINC FINGER PROTEIN ZIC AND GLI"/>
    <property type="match status" value="1"/>
</dbReference>
<feature type="region of interest" description="Disordered" evidence="6">
    <location>
        <begin position="1"/>
        <end position="23"/>
    </location>
</feature>
<evidence type="ECO:0000256" key="2">
    <source>
        <dbReference type="ARBA" id="ARBA00022737"/>
    </source>
</evidence>
<keyword evidence="2" id="KW-0677">Repeat</keyword>
<dbReference type="SMART" id="SM00355">
    <property type="entry name" value="ZnF_C2H2"/>
    <property type="match status" value="3"/>
</dbReference>
<feature type="region of interest" description="Disordered" evidence="6">
    <location>
        <begin position="202"/>
        <end position="254"/>
    </location>
</feature>
<dbReference type="InterPro" id="IPR013087">
    <property type="entry name" value="Znf_C2H2_type"/>
</dbReference>
<dbReference type="PROSITE" id="PS50157">
    <property type="entry name" value="ZINC_FINGER_C2H2_2"/>
    <property type="match status" value="2"/>
</dbReference>
<dbReference type="Gene3D" id="3.30.160.60">
    <property type="entry name" value="Classic Zinc Finger"/>
    <property type="match status" value="2"/>
</dbReference>
<feature type="region of interest" description="Disordered" evidence="6">
    <location>
        <begin position="277"/>
        <end position="314"/>
    </location>
</feature>
<feature type="compositionally biased region" description="Low complexity" evidence="6">
    <location>
        <begin position="205"/>
        <end position="228"/>
    </location>
</feature>
<dbReference type="AlphaFoldDB" id="A0A9P6IZU8"/>
<dbReference type="InterPro" id="IPR050329">
    <property type="entry name" value="GLI_C2H2-zinc-finger"/>
</dbReference>
<keyword evidence="3 5" id="KW-0863">Zinc-finger</keyword>
<dbReference type="InterPro" id="IPR036236">
    <property type="entry name" value="Znf_C2H2_sf"/>
</dbReference>
<evidence type="ECO:0000256" key="1">
    <source>
        <dbReference type="ARBA" id="ARBA00022723"/>
    </source>
</evidence>
<dbReference type="PROSITE" id="PS00028">
    <property type="entry name" value="ZINC_FINGER_C2H2_1"/>
    <property type="match status" value="2"/>
</dbReference>
<evidence type="ECO:0000313" key="8">
    <source>
        <dbReference type="EMBL" id="KAF9955879.1"/>
    </source>
</evidence>
<feature type="compositionally biased region" description="Low complexity" evidence="6">
    <location>
        <begin position="114"/>
        <end position="143"/>
    </location>
</feature>
<reference evidence="8" key="1">
    <citation type="journal article" date="2020" name="Fungal Divers.">
        <title>Resolving the Mortierellaceae phylogeny through synthesis of multi-gene phylogenetics and phylogenomics.</title>
        <authorList>
            <person name="Vandepol N."/>
            <person name="Liber J."/>
            <person name="Desiro A."/>
            <person name="Na H."/>
            <person name="Kennedy M."/>
            <person name="Barry K."/>
            <person name="Grigoriev I.V."/>
            <person name="Miller A.N."/>
            <person name="O'Donnell K."/>
            <person name="Stajich J.E."/>
            <person name="Bonito G."/>
        </authorList>
    </citation>
    <scope>NUCLEOTIDE SEQUENCE</scope>
    <source>
        <strain evidence="8">MES-2147</strain>
    </source>
</reference>
<dbReference type="GO" id="GO:0000981">
    <property type="term" value="F:DNA-binding transcription factor activity, RNA polymerase II-specific"/>
    <property type="evidence" value="ECO:0007669"/>
    <property type="project" value="TreeGrafter"/>
</dbReference>
<dbReference type="GO" id="GO:0000978">
    <property type="term" value="F:RNA polymerase II cis-regulatory region sequence-specific DNA binding"/>
    <property type="evidence" value="ECO:0007669"/>
    <property type="project" value="TreeGrafter"/>
</dbReference>